<dbReference type="Proteomes" id="UP000285138">
    <property type="component" value="Unassembled WGS sequence"/>
</dbReference>
<name>A0A424YIA7_9FIRM</name>
<dbReference type="AlphaFoldDB" id="A0A424YIA7"/>
<sequence>MEIKILGPGCRNCDMLEKAVKDALEELNQEAEVIKVTDMNEIIEHDIMMTPGLVINGRVKSFGKVPKKDEVMKWVKEETA</sequence>
<evidence type="ECO:0000313" key="5">
    <source>
        <dbReference type="Proteomes" id="UP000285138"/>
    </source>
</evidence>
<proteinExistence type="predicted"/>
<comment type="caution">
    <text evidence="4">The sequence shown here is derived from an EMBL/GenBank/DDBJ whole genome shotgun (WGS) entry which is preliminary data.</text>
</comment>
<protein>
    <submittedName>
        <fullName evidence="4">Thioredoxin family protein</fullName>
    </submittedName>
</protein>
<dbReference type="Gene3D" id="3.40.30.10">
    <property type="entry name" value="Glutaredoxin"/>
    <property type="match status" value="1"/>
</dbReference>
<dbReference type="PANTHER" id="PTHR36450:SF1">
    <property type="entry name" value="THIOREDOXIN"/>
    <property type="match status" value="1"/>
</dbReference>
<evidence type="ECO:0000259" key="3">
    <source>
        <dbReference type="Pfam" id="PF13192"/>
    </source>
</evidence>
<dbReference type="NCBIfam" id="TIGR00412">
    <property type="entry name" value="redox_disulf_2"/>
    <property type="match status" value="1"/>
</dbReference>
<accession>A0A424YIA7</accession>
<dbReference type="InterPro" id="IPR012336">
    <property type="entry name" value="Thioredoxin-like_fold"/>
</dbReference>
<gene>
    <name evidence="4" type="ORF">D5R97_01080</name>
</gene>
<dbReference type="Pfam" id="PF13192">
    <property type="entry name" value="Thioredoxin_3"/>
    <property type="match status" value="1"/>
</dbReference>
<dbReference type="EMBL" id="QZAA01000040">
    <property type="protein sequence ID" value="RQD78050.1"/>
    <property type="molecule type" value="Genomic_DNA"/>
</dbReference>
<keyword evidence="2" id="KW-1015">Disulfide bond</keyword>
<feature type="active site" description="Nucleophile" evidence="1">
    <location>
        <position position="13"/>
    </location>
</feature>
<feature type="active site" description="Nucleophile" evidence="1">
    <location>
        <position position="10"/>
    </location>
</feature>
<evidence type="ECO:0000256" key="1">
    <source>
        <dbReference type="PIRSR" id="PIRSR037031-50"/>
    </source>
</evidence>
<dbReference type="PIRSF" id="PIRSF037031">
    <property type="entry name" value="Redox_disulphide_2"/>
    <property type="match status" value="1"/>
</dbReference>
<dbReference type="InterPro" id="IPR036249">
    <property type="entry name" value="Thioredoxin-like_sf"/>
</dbReference>
<dbReference type="SUPFAM" id="SSF52833">
    <property type="entry name" value="Thioredoxin-like"/>
    <property type="match status" value="1"/>
</dbReference>
<dbReference type="InterPro" id="IPR005243">
    <property type="entry name" value="THIRX-like_proc"/>
</dbReference>
<dbReference type="PANTHER" id="PTHR36450">
    <property type="entry name" value="THIOREDOXIN"/>
    <property type="match status" value="1"/>
</dbReference>
<evidence type="ECO:0000256" key="2">
    <source>
        <dbReference type="PIRSR" id="PIRSR037031-51"/>
    </source>
</evidence>
<feature type="disulfide bond" description="Redox-active" evidence="2">
    <location>
        <begin position="10"/>
        <end position="13"/>
    </location>
</feature>
<organism evidence="4 5">
    <name type="scientific">Candidatus Syntrophonatronum acetioxidans</name>
    <dbReference type="NCBI Taxonomy" id="1795816"/>
    <lineage>
        <taxon>Bacteria</taxon>
        <taxon>Bacillati</taxon>
        <taxon>Bacillota</taxon>
        <taxon>Clostridia</taxon>
        <taxon>Eubacteriales</taxon>
        <taxon>Syntrophomonadaceae</taxon>
        <taxon>Candidatus Syntrophonatronum</taxon>
    </lineage>
</organism>
<evidence type="ECO:0000313" key="4">
    <source>
        <dbReference type="EMBL" id="RQD78050.1"/>
    </source>
</evidence>
<feature type="domain" description="Thioredoxin-like fold" evidence="3">
    <location>
        <begin position="1"/>
        <end position="76"/>
    </location>
</feature>
<reference evidence="4 5" key="1">
    <citation type="submission" date="2018-08" db="EMBL/GenBank/DDBJ databases">
        <title>The metabolism and importance of syntrophic acetate oxidation coupled to methane or sulfide production in haloalkaline environments.</title>
        <authorList>
            <person name="Timmers P.H.A."/>
            <person name="Vavourakis C.D."/>
            <person name="Sorokin D.Y."/>
            <person name="Sinninghe Damste J.S."/>
            <person name="Muyzer G."/>
            <person name="Stams A.J.M."/>
            <person name="Plugge C.M."/>
        </authorList>
    </citation>
    <scope>NUCLEOTIDE SEQUENCE [LARGE SCALE GENOMIC DNA]</scope>
    <source>
        <strain evidence="4">MSAO_Bac1</strain>
    </source>
</reference>
<keyword evidence="2" id="KW-0676">Redox-active center</keyword>